<name>A0A7E4W9N2_PANRE</name>
<sequence length="131" mass="15098">MSKKRLQPSVCRRKIKIYDLPETMTKVKTRPEELHPTKNGARSESVDRVIAIEEPRARFHSKMVLDDLATFWEAMSAPGFRSKAKTTGGEQNGGRWRKRTEMSVASYVLEGEGEKRLVILILFSFWRILTT</sequence>
<evidence type="ECO:0000313" key="1">
    <source>
        <dbReference type="Proteomes" id="UP000492821"/>
    </source>
</evidence>
<organism evidence="1 2">
    <name type="scientific">Panagrellus redivivus</name>
    <name type="common">Microworm</name>
    <dbReference type="NCBI Taxonomy" id="6233"/>
    <lineage>
        <taxon>Eukaryota</taxon>
        <taxon>Metazoa</taxon>
        <taxon>Ecdysozoa</taxon>
        <taxon>Nematoda</taxon>
        <taxon>Chromadorea</taxon>
        <taxon>Rhabditida</taxon>
        <taxon>Tylenchina</taxon>
        <taxon>Panagrolaimomorpha</taxon>
        <taxon>Panagrolaimoidea</taxon>
        <taxon>Panagrolaimidae</taxon>
        <taxon>Panagrellus</taxon>
    </lineage>
</organism>
<reference evidence="2" key="2">
    <citation type="submission" date="2020-10" db="UniProtKB">
        <authorList>
            <consortium name="WormBaseParasite"/>
        </authorList>
    </citation>
    <scope>IDENTIFICATION</scope>
</reference>
<dbReference type="AlphaFoldDB" id="A0A7E4W9N2"/>
<evidence type="ECO:0000313" key="2">
    <source>
        <dbReference type="WBParaSite" id="Pan_g9050.t1"/>
    </source>
</evidence>
<dbReference type="WBParaSite" id="Pan_g9050.t1">
    <property type="protein sequence ID" value="Pan_g9050.t1"/>
    <property type="gene ID" value="Pan_g9050"/>
</dbReference>
<protein>
    <submittedName>
        <fullName evidence="2">Uncharacterized protein</fullName>
    </submittedName>
</protein>
<dbReference type="Proteomes" id="UP000492821">
    <property type="component" value="Unassembled WGS sequence"/>
</dbReference>
<reference evidence="1" key="1">
    <citation type="journal article" date="2013" name="Genetics">
        <title>The draft genome and transcriptome of Panagrellus redivivus are shaped by the harsh demands of a free-living lifestyle.</title>
        <authorList>
            <person name="Srinivasan J."/>
            <person name="Dillman A.R."/>
            <person name="Macchietto M.G."/>
            <person name="Heikkinen L."/>
            <person name="Lakso M."/>
            <person name="Fracchia K.M."/>
            <person name="Antoshechkin I."/>
            <person name="Mortazavi A."/>
            <person name="Wong G."/>
            <person name="Sternberg P.W."/>
        </authorList>
    </citation>
    <scope>NUCLEOTIDE SEQUENCE [LARGE SCALE GENOMIC DNA]</scope>
    <source>
        <strain evidence="1">MT8872</strain>
    </source>
</reference>
<proteinExistence type="predicted"/>
<keyword evidence="1" id="KW-1185">Reference proteome</keyword>
<accession>A0A7E4W9N2</accession>